<keyword evidence="3" id="KW-1185">Reference proteome</keyword>
<dbReference type="EMBL" id="BTGU01000039">
    <property type="protein sequence ID" value="GMN51936.1"/>
    <property type="molecule type" value="Genomic_DNA"/>
</dbReference>
<dbReference type="Gramene" id="FCD_00027862-RA">
    <property type="protein sequence ID" value="FCD_00027862-RA:cds"/>
    <property type="gene ID" value="FCD_00027862"/>
</dbReference>
<reference evidence="2" key="1">
    <citation type="submission" date="2023-07" db="EMBL/GenBank/DDBJ databases">
        <title>draft genome sequence of fig (Ficus carica).</title>
        <authorList>
            <person name="Takahashi T."/>
            <person name="Nishimura K."/>
        </authorList>
    </citation>
    <scope>NUCLEOTIDE SEQUENCE</scope>
</reference>
<evidence type="ECO:0000313" key="3">
    <source>
        <dbReference type="Proteomes" id="UP001187192"/>
    </source>
</evidence>
<organism evidence="2 3">
    <name type="scientific">Ficus carica</name>
    <name type="common">Common fig</name>
    <dbReference type="NCBI Taxonomy" id="3494"/>
    <lineage>
        <taxon>Eukaryota</taxon>
        <taxon>Viridiplantae</taxon>
        <taxon>Streptophyta</taxon>
        <taxon>Embryophyta</taxon>
        <taxon>Tracheophyta</taxon>
        <taxon>Spermatophyta</taxon>
        <taxon>Magnoliopsida</taxon>
        <taxon>eudicotyledons</taxon>
        <taxon>Gunneridae</taxon>
        <taxon>Pentapetalae</taxon>
        <taxon>rosids</taxon>
        <taxon>fabids</taxon>
        <taxon>Rosales</taxon>
        <taxon>Moraceae</taxon>
        <taxon>Ficeae</taxon>
        <taxon>Ficus</taxon>
    </lineage>
</organism>
<dbReference type="AlphaFoldDB" id="A0AA88AYK4"/>
<accession>A0AA88AYK4</accession>
<feature type="region of interest" description="Disordered" evidence="1">
    <location>
        <begin position="1"/>
        <end position="63"/>
    </location>
</feature>
<name>A0AA88AYK4_FICCA</name>
<evidence type="ECO:0000256" key="1">
    <source>
        <dbReference type="SAM" id="MobiDB-lite"/>
    </source>
</evidence>
<feature type="compositionally biased region" description="Polar residues" evidence="1">
    <location>
        <begin position="45"/>
        <end position="58"/>
    </location>
</feature>
<comment type="caution">
    <text evidence="2">The sequence shown here is derived from an EMBL/GenBank/DDBJ whole genome shotgun (WGS) entry which is preliminary data.</text>
</comment>
<protein>
    <submittedName>
        <fullName evidence="2">Uncharacterized protein</fullName>
    </submittedName>
</protein>
<proteinExistence type="predicted"/>
<evidence type="ECO:0000313" key="2">
    <source>
        <dbReference type="EMBL" id="GMN51936.1"/>
    </source>
</evidence>
<dbReference type="Proteomes" id="UP001187192">
    <property type="component" value="Unassembled WGS sequence"/>
</dbReference>
<gene>
    <name evidence="2" type="ORF">TIFTF001_021084</name>
</gene>
<sequence>MAALTAPDPRAPSHPRHHEFPSRRPSLMKPSCPGHRDANRLSRLPNPTNASLPRTSRTVAPPHCPDLDKVRSLWFFRSRFL</sequence>